<evidence type="ECO:0000313" key="3">
    <source>
        <dbReference type="Proteomes" id="UP000076532"/>
    </source>
</evidence>
<proteinExistence type="predicted"/>
<sequence>MSIGGRLPPSTISIVTGPPNTPNAPTRALRALLASAHRLVEQLALALLLKVIGTQRRRRSGTVSGRQMRKGHPVVSSPLVKPESATRRRFWSLSTRMGQLMAFDWHHQLLYDQESRRAAARLGTLGREAPPREAIVLVEGKTGEAEKVVISTKIHKCEMNVMEPPTTFAMRFTAYPSRLPPAQRELPFRPRSPQVQKALRRERCNSTFGLHVISESSSDSAAAPFPWAEECYRLLISMYGLIHSRGKPIFKGNEWVALPFTATLADAIPLSRRSLLSVRKSEFRLDLQANAIVWAAFLFPSVVRPSIRSCGSMV</sequence>
<reference evidence="2 3" key="1">
    <citation type="journal article" date="2016" name="Mol. Biol. Evol.">
        <title>Comparative Genomics of Early-Diverging Mushroom-Forming Fungi Provides Insights into the Origins of Lignocellulose Decay Capabilities.</title>
        <authorList>
            <person name="Nagy L.G."/>
            <person name="Riley R."/>
            <person name="Tritt A."/>
            <person name="Adam C."/>
            <person name="Daum C."/>
            <person name="Floudas D."/>
            <person name="Sun H."/>
            <person name="Yadav J.S."/>
            <person name="Pangilinan J."/>
            <person name="Larsson K.H."/>
            <person name="Matsuura K."/>
            <person name="Barry K."/>
            <person name="Labutti K."/>
            <person name="Kuo R."/>
            <person name="Ohm R.A."/>
            <person name="Bhattacharya S.S."/>
            <person name="Shirouzu T."/>
            <person name="Yoshinaga Y."/>
            <person name="Martin F.M."/>
            <person name="Grigoriev I.V."/>
            <person name="Hibbett D.S."/>
        </authorList>
    </citation>
    <scope>NUCLEOTIDE SEQUENCE [LARGE SCALE GENOMIC DNA]</scope>
    <source>
        <strain evidence="2 3">CBS 109695</strain>
    </source>
</reference>
<keyword evidence="3" id="KW-1185">Reference proteome</keyword>
<feature type="region of interest" description="Disordered" evidence="1">
    <location>
        <begin position="58"/>
        <end position="79"/>
    </location>
</feature>
<name>A0A166FR26_9AGAM</name>
<accession>A0A166FR26</accession>
<dbReference type="EMBL" id="KV417586">
    <property type="protein sequence ID" value="KZP17069.1"/>
    <property type="molecule type" value="Genomic_DNA"/>
</dbReference>
<dbReference type="AlphaFoldDB" id="A0A166FR26"/>
<organism evidence="2 3">
    <name type="scientific">Athelia psychrophila</name>
    <dbReference type="NCBI Taxonomy" id="1759441"/>
    <lineage>
        <taxon>Eukaryota</taxon>
        <taxon>Fungi</taxon>
        <taxon>Dikarya</taxon>
        <taxon>Basidiomycota</taxon>
        <taxon>Agaricomycotina</taxon>
        <taxon>Agaricomycetes</taxon>
        <taxon>Agaricomycetidae</taxon>
        <taxon>Atheliales</taxon>
        <taxon>Atheliaceae</taxon>
        <taxon>Athelia</taxon>
    </lineage>
</organism>
<gene>
    <name evidence="2" type="ORF">FIBSPDRAFT_934191</name>
</gene>
<protein>
    <submittedName>
        <fullName evidence="2">Uncharacterized protein</fullName>
    </submittedName>
</protein>
<feature type="region of interest" description="Disordered" evidence="1">
    <location>
        <begin position="1"/>
        <end position="21"/>
    </location>
</feature>
<evidence type="ECO:0000256" key="1">
    <source>
        <dbReference type="SAM" id="MobiDB-lite"/>
    </source>
</evidence>
<dbReference type="Proteomes" id="UP000076532">
    <property type="component" value="Unassembled WGS sequence"/>
</dbReference>
<evidence type="ECO:0000313" key="2">
    <source>
        <dbReference type="EMBL" id="KZP17069.1"/>
    </source>
</evidence>